<dbReference type="EMBL" id="BSTK01000003">
    <property type="protein sequence ID" value="GLY84781.1"/>
    <property type="molecule type" value="Genomic_DNA"/>
</dbReference>
<name>A0A9W6RZZ5_9ACTN</name>
<comment type="caution">
    <text evidence="1">The sequence shown here is derived from an EMBL/GenBank/DDBJ whole genome shotgun (WGS) entry which is preliminary data.</text>
</comment>
<gene>
    <name evidence="1" type="ORF">Airi02_027100</name>
</gene>
<dbReference type="AlphaFoldDB" id="A0A9W6RZZ5"/>
<evidence type="ECO:0000313" key="2">
    <source>
        <dbReference type="Proteomes" id="UP001165074"/>
    </source>
</evidence>
<protein>
    <submittedName>
        <fullName evidence="1">Uncharacterized protein</fullName>
    </submittedName>
</protein>
<dbReference type="Proteomes" id="UP001165074">
    <property type="component" value="Unassembled WGS sequence"/>
</dbReference>
<accession>A0A9W6RZZ5</accession>
<reference evidence="1" key="1">
    <citation type="submission" date="2023-03" db="EMBL/GenBank/DDBJ databases">
        <title>Actinoallomurus iriomotensis NBRC 103684.</title>
        <authorList>
            <person name="Ichikawa N."/>
            <person name="Sato H."/>
            <person name="Tonouchi N."/>
        </authorList>
    </citation>
    <scope>NUCLEOTIDE SEQUENCE</scope>
    <source>
        <strain evidence="1">NBRC 103684</strain>
    </source>
</reference>
<sequence>MSDRSTSFVGVRQPAFDAMVSGHVRAAAQIDRLTQALWVELNRAQLDTSPANGDQEQP</sequence>
<proteinExistence type="predicted"/>
<dbReference type="RefSeq" id="WP_285570820.1">
    <property type="nucleotide sequence ID" value="NZ_BSTK01000003.1"/>
</dbReference>
<keyword evidence="2" id="KW-1185">Reference proteome</keyword>
<organism evidence="1 2">
    <name type="scientific">Actinoallomurus iriomotensis</name>
    <dbReference type="NCBI Taxonomy" id="478107"/>
    <lineage>
        <taxon>Bacteria</taxon>
        <taxon>Bacillati</taxon>
        <taxon>Actinomycetota</taxon>
        <taxon>Actinomycetes</taxon>
        <taxon>Streptosporangiales</taxon>
        <taxon>Thermomonosporaceae</taxon>
        <taxon>Actinoallomurus</taxon>
    </lineage>
</organism>
<evidence type="ECO:0000313" key="1">
    <source>
        <dbReference type="EMBL" id="GLY84781.1"/>
    </source>
</evidence>